<evidence type="ECO:0000256" key="1">
    <source>
        <dbReference type="SAM" id="MobiDB-lite"/>
    </source>
</evidence>
<evidence type="ECO:0000313" key="3">
    <source>
        <dbReference type="Proteomes" id="UP000799439"/>
    </source>
</evidence>
<feature type="region of interest" description="Disordered" evidence="1">
    <location>
        <begin position="252"/>
        <end position="338"/>
    </location>
</feature>
<gene>
    <name evidence="2" type="ORF">K461DRAFT_320008</name>
</gene>
<feature type="compositionally biased region" description="Low complexity" evidence="1">
    <location>
        <begin position="55"/>
        <end position="87"/>
    </location>
</feature>
<feature type="compositionally biased region" description="Basic and acidic residues" evidence="1">
    <location>
        <begin position="280"/>
        <end position="293"/>
    </location>
</feature>
<reference evidence="2" key="1">
    <citation type="journal article" date="2020" name="Stud. Mycol.">
        <title>101 Dothideomycetes genomes: a test case for predicting lifestyles and emergence of pathogens.</title>
        <authorList>
            <person name="Haridas S."/>
            <person name="Albert R."/>
            <person name="Binder M."/>
            <person name="Bloem J."/>
            <person name="Labutti K."/>
            <person name="Salamov A."/>
            <person name="Andreopoulos B."/>
            <person name="Baker S."/>
            <person name="Barry K."/>
            <person name="Bills G."/>
            <person name="Bluhm B."/>
            <person name="Cannon C."/>
            <person name="Castanera R."/>
            <person name="Culley D."/>
            <person name="Daum C."/>
            <person name="Ezra D."/>
            <person name="Gonzalez J."/>
            <person name="Henrissat B."/>
            <person name="Kuo A."/>
            <person name="Liang C."/>
            <person name="Lipzen A."/>
            <person name="Lutzoni F."/>
            <person name="Magnuson J."/>
            <person name="Mondo S."/>
            <person name="Nolan M."/>
            <person name="Ohm R."/>
            <person name="Pangilinan J."/>
            <person name="Park H.-J."/>
            <person name="Ramirez L."/>
            <person name="Alfaro M."/>
            <person name="Sun H."/>
            <person name="Tritt A."/>
            <person name="Yoshinaga Y."/>
            <person name="Zwiers L.-H."/>
            <person name="Turgeon B."/>
            <person name="Goodwin S."/>
            <person name="Spatafora J."/>
            <person name="Crous P."/>
            <person name="Grigoriev I."/>
        </authorList>
    </citation>
    <scope>NUCLEOTIDE SEQUENCE</scope>
    <source>
        <strain evidence="2">CBS 260.36</strain>
    </source>
</reference>
<dbReference type="AlphaFoldDB" id="A0A9P4MI35"/>
<feature type="region of interest" description="Disordered" evidence="1">
    <location>
        <begin position="1"/>
        <end position="116"/>
    </location>
</feature>
<feature type="region of interest" description="Disordered" evidence="1">
    <location>
        <begin position="206"/>
        <end position="229"/>
    </location>
</feature>
<feature type="compositionally biased region" description="Basic and acidic residues" evidence="1">
    <location>
        <begin position="329"/>
        <end position="338"/>
    </location>
</feature>
<feature type="compositionally biased region" description="Basic and acidic residues" evidence="1">
    <location>
        <begin position="252"/>
        <end position="273"/>
    </location>
</feature>
<dbReference type="Proteomes" id="UP000799439">
    <property type="component" value="Unassembled WGS sequence"/>
</dbReference>
<organism evidence="2 3">
    <name type="scientific">Myriangium duriaei CBS 260.36</name>
    <dbReference type="NCBI Taxonomy" id="1168546"/>
    <lineage>
        <taxon>Eukaryota</taxon>
        <taxon>Fungi</taxon>
        <taxon>Dikarya</taxon>
        <taxon>Ascomycota</taxon>
        <taxon>Pezizomycotina</taxon>
        <taxon>Dothideomycetes</taxon>
        <taxon>Dothideomycetidae</taxon>
        <taxon>Myriangiales</taxon>
        <taxon>Myriangiaceae</taxon>
        <taxon>Myriangium</taxon>
    </lineage>
</organism>
<comment type="caution">
    <text evidence="2">The sequence shown here is derived from an EMBL/GenBank/DDBJ whole genome shotgun (WGS) entry which is preliminary data.</text>
</comment>
<dbReference type="SUPFAM" id="SSF54928">
    <property type="entry name" value="RNA-binding domain, RBD"/>
    <property type="match status" value="1"/>
</dbReference>
<dbReference type="GO" id="GO:0003676">
    <property type="term" value="F:nucleic acid binding"/>
    <property type="evidence" value="ECO:0007669"/>
    <property type="project" value="InterPro"/>
</dbReference>
<accession>A0A9P4MI35</accession>
<dbReference type="CDD" id="cd00590">
    <property type="entry name" value="RRM_SF"/>
    <property type="match status" value="1"/>
</dbReference>
<dbReference type="InterPro" id="IPR012677">
    <property type="entry name" value="Nucleotide-bd_a/b_plait_sf"/>
</dbReference>
<evidence type="ECO:0000313" key="2">
    <source>
        <dbReference type="EMBL" id="KAF2153778.1"/>
    </source>
</evidence>
<name>A0A9P4MI35_9PEZI</name>
<dbReference type="OrthoDB" id="5374349at2759"/>
<protein>
    <recommendedName>
        <fullName evidence="4">RRM domain-containing protein</fullName>
    </recommendedName>
</protein>
<evidence type="ECO:0008006" key="4">
    <source>
        <dbReference type="Google" id="ProtNLM"/>
    </source>
</evidence>
<dbReference type="Gene3D" id="3.30.70.330">
    <property type="match status" value="1"/>
</dbReference>
<proteinExistence type="predicted"/>
<feature type="compositionally biased region" description="Gly residues" evidence="1">
    <location>
        <begin position="317"/>
        <end position="328"/>
    </location>
</feature>
<sequence length="338" mass="36784">MANSKPPLSFDEVIQSGRNKRKAEVLAQEIFGKNRKPSTLSTERRTSTPGGSLASRVGVNKRSNSSSSLNRQTQSPRSSNPSSLSRSATADRLEKALTTESRNNRPRANGKGGRIAPNAELNIRGAAGPYTVVAQNFAPGTTAADIESVMQPFGGAMISCKVIAARPTVIAELVFAEKQGADKVISTFNNQKADGRLLYVHLKKASDAELEPEPQPAPRDPTPVDTTPTAPVHNEEDLQAEAAMEVDRDLETTAYQDERFQRDALPRGPRDGPRGMPYNERYERRQAAWEAERYGPNNGPRSSWQNGRGGDSWRSNGGRGYYGGYGGGRDSRDPRGGW</sequence>
<keyword evidence="3" id="KW-1185">Reference proteome</keyword>
<dbReference type="InterPro" id="IPR035979">
    <property type="entry name" value="RBD_domain_sf"/>
</dbReference>
<dbReference type="EMBL" id="ML996084">
    <property type="protein sequence ID" value="KAF2153778.1"/>
    <property type="molecule type" value="Genomic_DNA"/>
</dbReference>